<dbReference type="NCBIfam" id="TIGR00229">
    <property type="entry name" value="sensory_box"/>
    <property type="match status" value="2"/>
</dbReference>
<dbReference type="SUPFAM" id="SSF55073">
    <property type="entry name" value="Nucleotide cyclase"/>
    <property type="match status" value="1"/>
</dbReference>
<feature type="domain" description="PAS" evidence="4">
    <location>
        <begin position="137"/>
        <end position="207"/>
    </location>
</feature>
<dbReference type="GO" id="GO:0071111">
    <property type="term" value="F:cyclic-guanylate-specific phosphodiesterase activity"/>
    <property type="evidence" value="ECO:0007669"/>
    <property type="project" value="UniProtKB-EC"/>
</dbReference>
<dbReference type="Pfam" id="PF08448">
    <property type="entry name" value="PAS_4"/>
    <property type="match status" value="1"/>
</dbReference>
<feature type="domain" description="GGDEF" evidence="7">
    <location>
        <begin position="418"/>
        <end position="551"/>
    </location>
</feature>
<dbReference type="GO" id="GO:0000160">
    <property type="term" value="P:phosphorelay signal transduction system"/>
    <property type="evidence" value="ECO:0007669"/>
    <property type="project" value="InterPro"/>
</dbReference>
<dbReference type="InterPro" id="IPR011006">
    <property type="entry name" value="CheY-like_superfamily"/>
</dbReference>
<dbReference type="FunFam" id="3.30.70.270:FF:000001">
    <property type="entry name" value="Diguanylate cyclase domain protein"/>
    <property type="match status" value="1"/>
</dbReference>
<dbReference type="InterPro" id="IPR043128">
    <property type="entry name" value="Rev_trsase/Diguanyl_cyclase"/>
</dbReference>
<dbReference type="InterPro" id="IPR035965">
    <property type="entry name" value="PAS-like_dom_sf"/>
</dbReference>
<dbReference type="Pfam" id="PF00563">
    <property type="entry name" value="EAL"/>
    <property type="match status" value="1"/>
</dbReference>
<evidence type="ECO:0000259" key="5">
    <source>
        <dbReference type="PROSITE" id="PS50113"/>
    </source>
</evidence>
<dbReference type="SMART" id="SM00086">
    <property type="entry name" value="PAC"/>
    <property type="match status" value="1"/>
</dbReference>
<dbReference type="Gene3D" id="3.30.450.20">
    <property type="entry name" value="PAS domain"/>
    <property type="match status" value="2"/>
</dbReference>
<feature type="domain" description="PAC" evidence="5">
    <location>
        <begin position="331"/>
        <end position="386"/>
    </location>
</feature>
<accession>A0A8J2UMZ7</accession>
<dbReference type="Pfam" id="PF00990">
    <property type="entry name" value="GGDEF"/>
    <property type="match status" value="1"/>
</dbReference>
<dbReference type="CDD" id="cd01949">
    <property type="entry name" value="GGDEF"/>
    <property type="match status" value="1"/>
</dbReference>
<reference evidence="8" key="2">
    <citation type="submission" date="2020-09" db="EMBL/GenBank/DDBJ databases">
        <authorList>
            <person name="Sun Q."/>
            <person name="Sedlacek I."/>
        </authorList>
    </citation>
    <scope>NUCLEOTIDE SEQUENCE</scope>
    <source>
        <strain evidence="8">CCM 7086</strain>
    </source>
</reference>
<evidence type="ECO:0000259" key="4">
    <source>
        <dbReference type="PROSITE" id="PS50112"/>
    </source>
</evidence>
<evidence type="ECO:0000256" key="2">
    <source>
        <dbReference type="PROSITE-ProRule" id="PRU00169"/>
    </source>
</evidence>
<gene>
    <name evidence="8" type="ORF">GCM10007205_19650</name>
</gene>
<evidence type="ECO:0000256" key="1">
    <source>
        <dbReference type="ARBA" id="ARBA00051114"/>
    </source>
</evidence>
<dbReference type="FunFam" id="3.20.20.450:FF:000001">
    <property type="entry name" value="Cyclic di-GMP phosphodiesterase yahA"/>
    <property type="match status" value="1"/>
</dbReference>
<dbReference type="SMART" id="SM00448">
    <property type="entry name" value="REC"/>
    <property type="match status" value="1"/>
</dbReference>
<name>A0A8J2UMZ7_9BURK</name>
<organism evidence="8 9">
    <name type="scientific">Oxalicibacterium flavum</name>
    <dbReference type="NCBI Taxonomy" id="179467"/>
    <lineage>
        <taxon>Bacteria</taxon>
        <taxon>Pseudomonadati</taxon>
        <taxon>Pseudomonadota</taxon>
        <taxon>Betaproteobacteria</taxon>
        <taxon>Burkholderiales</taxon>
        <taxon>Oxalobacteraceae</taxon>
        <taxon>Oxalicibacterium</taxon>
    </lineage>
</organism>
<dbReference type="InterPro" id="IPR001610">
    <property type="entry name" value="PAC"/>
</dbReference>
<dbReference type="PROSITE" id="PS50113">
    <property type="entry name" value="PAC"/>
    <property type="match status" value="1"/>
</dbReference>
<reference evidence="8" key="1">
    <citation type="journal article" date="2014" name="Int. J. Syst. Evol. Microbiol.">
        <title>Complete genome sequence of Corynebacterium casei LMG S-19264T (=DSM 44701T), isolated from a smear-ripened cheese.</title>
        <authorList>
            <consortium name="US DOE Joint Genome Institute (JGI-PGF)"/>
            <person name="Walter F."/>
            <person name="Albersmeier A."/>
            <person name="Kalinowski J."/>
            <person name="Ruckert C."/>
        </authorList>
    </citation>
    <scope>NUCLEOTIDE SEQUENCE</scope>
    <source>
        <strain evidence="8">CCM 7086</strain>
    </source>
</reference>
<dbReference type="Gene3D" id="3.30.70.270">
    <property type="match status" value="1"/>
</dbReference>
<evidence type="ECO:0000259" key="3">
    <source>
        <dbReference type="PROSITE" id="PS50110"/>
    </source>
</evidence>
<dbReference type="PROSITE" id="PS50110">
    <property type="entry name" value="RESPONSE_REGULATORY"/>
    <property type="match status" value="1"/>
</dbReference>
<feature type="domain" description="Response regulatory" evidence="3">
    <location>
        <begin position="3"/>
        <end position="119"/>
    </location>
</feature>
<dbReference type="PROSITE" id="PS50887">
    <property type="entry name" value="GGDEF"/>
    <property type="match status" value="1"/>
</dbReference>
<evidence type="ECO:0000259" key="7">
    <source>
        <dbReference type="PROSITE" id="PS50887"/>
    </source>
</evidence>
<dbReference type="Gene3D" id="3.40.50.2300">
    <property type="match status" value="1"/>
</dbReference>
<dbReference type="Gene3D" id="3.20.20.450">
    <property type="entry name" value="EAL domain"/>
    <property type="match status" value="1"/>
</dbReference>
<evidence type="ECO:0000313" key="9">
    <source>
        <dbReference type="Proteomes" id="UP000620266"/>
    </source>
</evidence>
<dbReference type="SMART" id="SM00267">
    <property type="entry name" value="GGDEF"/>
    <property type="match status" value="1"/>
</dbReference>
<dbReference type="InterPro" id="IPR000700">
    <property type="entry name" value="PAS-assoc_C"/>
</dbReference>
<keyword evidence="9" id="KW-1185">Reference proteome</keyword>
<dbReference type="NCBIfam" id="TIGR00254">
    <property type="entry name" value="GGDEF"/>
    <property type="match status" value="1"/>
</dbReference>
<dbReference type="Pfam" id="PF00072">
    <property type="entry name" value="Response_reg"/>
    <property type="match status" value="1"/>
</dbReference>
<dbReference type="AlphaFoldDB" id="A0A8J2UMZ7"/>
<dbReference type="Proteomes" id="UP000620266">
    <property type="component" value="Unassembled WGS sequence"/>
</dbReference>
<dbReference type="SUPFAM" id="SSF52172">
    <property type="entry name" value="CheY-like"/>
    <property type="match status" value="1"/>
</dbReference>
<dbReference type="InterPro" id="IPR001633">
    <property type="entry name" value="EAL_dom"/>
</dbReference>
<dbReference type="InterPro" id="IPR013656">
    <property type="entry name" value="PAS_4"/>
</dbReference>
<dbReference type="CDD" id="cd00130">
    <property type="entry name" value="PAS"/>
    <property type="match status" value="2"/>
</dbReference>
<dbReference type="PROSITE" id="PS50112">
    <property type="entry name" value="PAS"/>
    <property type="match status" value="2"/>
</dbReference>
<keyword evidence="2" id="KW-0597">Phosphoprotein</keyword>
<dbReference type="GO" id="GO:0071732">
    <property type="term" value="P:cellular response to nitric oxide"/>
    <property type="evidence" value="ECO:0007669"/>
    <property type="project" value="UniProtKB-ARBA"/>
</dbReference>
<dbReference type="EMBL" id="BMCG01000003">
    <property type="protein sequence ID" value="GGC10591.1"/>
    <property type="molecule type" value="Genomic_DNA"/>
</dbReference>
<dbReference type="PANTHER" id="PTHR44757">
    <property type="entry name" value="DIGUANYLATE CYCLASE DGCP"/>
    <property type="match status" value="1"/>
</dbReference>
<dbReference type="InterPro" id="IPR029787">
    <property type="entry name" value="Nucleotide_cyclase"/>
</dbReference>
<comment type="catalytic activity">
    <reaction evidence="1">
        <text>3',3'-c-di-GMP + H2O = 5'-phosphoguanylyl(3'-&gt;5')guanosine + H(+)</text>
        <dbReference type="Rhea" id="RHEA:24902"/>
        <dbReference type="ChEBI" id="CHEBI:15377"/>
        <dbReference type="ChEBI" id="CHEBI:15378"/>
        <dbReference type="ChEBI" id="CHEBI:58754"/>
        <dbReference type="ChEBI" id="CHEBI:58805"/>
        <dbReference type="EC" id="3.1.4.52"/>
    </reaction>
    <physiologicalReaction direction="left-to-right" evidence="1">
        <dbReference type="Rhea" id="RHEA:24903"/>
    </physiologicalReaction>
</comment>
<dbReference type="CDD" id="cd01948">
    <property type="entry name" value="EAL"/>
    <property type="match status" value="1"/>
</dbReference>
<feature type="modified residue" description="4-aspartylphosphate" evidence="2">
    <location>
        <position position="54"/>
    </location>
</feature>
<evidence type="ECO:0000313" key="8">
    <source>
        <dbReference type="EMBL" id="GGC10591.1"/>
    </source>
</evidence>
<proteinExistence type="predicted"/>
<dbReference type="SMART" id="SM00052">
    <property type="entry name" value="EAL"/>
    <property type="match status" value="1"/>
</dbReference>
<dbReference type="SMART" id="SM00091">
    <property type="entry name" value="PAS"/>
    <property type="match status" value="2"/>
</dbReference>
<dbReference type="PANTHER" id="PTHR44757:SF2">
    <property type="entry name" value="BIOFILM ARCHITECTURE MAINTENANCE PROTEIN MBAA"/>
    <property type="match status" value="1"/>
</dbReference>
<dbReference type="SUPFAM" id="SSF55785">
    <property type="entry name" value="PYP-like sensor domain (PAS domain)"/>
    <property type="match status" value="2"/>
</dbReference>
<evidence type="ECO:0000259" key="6">
    <source>
        <dbReference type="PROSITE" id="PS50883"/>
    </source>
</evidence>
<sequence length="816" mass="91317">MIKILFVEDTPHDAELASRELKRSGILHEYQRVDTEQNLRAAMEQFGPDLVLSDFSMPHFDGLSALKVVKQVQPDIPFIFVSGRIGEEMAIESLKLGASDYVIKTNLSRLASAVARVLEHVEQRDARRRVERELRELNHMFSTFMENMPGAAFIRDEQGRFVYANHALDTALGLQRGEAIGKRLDELFPRQIADRLQAGDQRVLDAGKALQIVELVACVHGETHWLSTKFPLVEGEKSVRIGGMAIDITERMKVEEELLLRNRAIEACVNPIVIVDVQMPDMPLIYVNGAFESITGYSREEAIGRNCRFLQGGDTEQPELEKLRAAIREQRPASVLLRNYHKDGTMFLNELYIAPVSEGQGGAVNHFVGVLYDVTQIKRYQEDLEHQANYDTLTGLANRNLLNERVQQALIHAQRYEQMLTIVFIDLDNFKLVNDSLGHGAGDELIATVGTRLQNCVRAGDTVARIGGDEFVLLLINQNMQSGVSHVMQRVQHEMIKPVMIRGQDIVVTCSMGIASYPTDGSDAESLLANADAAMYRAKSSGRNNFQFYEKEMNARTGQRLALEHDLWGALENDEFHLLYQPQIELASGRIIGVEALIRWGHPRRGLISPLDFIPMAEHNGLIIPIGNWVLQTACRQMCELLASGLPPLRVAVNLSARQLGEKDFISVIRRTLDATGIDPNCLELELTESMVMHNVEDIIGVLKALNAMKIQLSLDDFGTGFSSLAYLKRFPIDRLKIDQSFIFNCDSDPDDAVISQTIIALAHNLKIKVIAEGVERPEHLAFLKQNGCDEAQGYFIGQPLAFDELRSMLLAGQEA</sequence>
<evidence type="ECO:0008006" key="10">
    <source>
        <dbReference type="Google" id="ProtNLM"/>
    </source>
</evidence>
<feature type="domain" description="EAL" evidence="6">
    <location>
        <begin position="560"/>
        <end position="814"/>
    </location>
</feature>
<dbReference type="CDD" id="cd00156">
    <property type="entry name" value="REC"/>
    <property type="match status" value="1"/>
</dbReference>
<dbReference type="SUPFAM" id="SSF141868">
    <property type="entry name" value="EAL domain-like"/>
    <property type="match status" value="1"/>
</dbReference>
<dbReference type="InterPro" id="IPR052155">
    <property type="entry name" value="Biofilm_reg_signaling"/>
</dbReference>
<comment type="caution">
    <text evidence="8">The sequence shown here is derived from an EMBL/GenBank/DDBJ whole genome shotgun (WGS) entry which is preliminary data.</text>
</comment>
<dbReference type="InterPro" id="IPR000014">
    <property type="entry name" value="PAS"/>
</dbReference>
<protein>
    <recommendedName>
        <fullName evidence="10">Two-component system response regulator</fullName>
    </recommendedName>
</protein>
<dbReference type="Pfam" id="PF13426">
    <property type="entry name" value="PAS_9"/>
    <property type="match status" value="1"/>
</dbReference>
<dbReference type="InterPro" id="IPR035919">
    <property type="entry name" value="EAL_sf"/>
</dbReference>
<dbReference type="InterPro" id="IPR001789">
    <property type="entry name" value="Sig_transdc_resp-reg_receiver"/>
</dbReference>
<feature type="domain" description="PAS" evidence="4">
    <location>
        <begin position="263"/>
        <end position="330"/>
    </location>
</feature>
<dbReference type="RefSeq" id="WP_188396028.1">
    <property type="nucleotide sequence ID" value="NZ_BMCG01000003.1"/>
</dbReference>
<dbReference type="InterPro" id="IPR000160">
    <property type="entry name" value="GGDEF_dom"/>
</dbReference>
<dbReference type="PROSITE" id="PS50883">
    <property type="entry name" value="EAL"/>
    <property type="match status" value="1"/>
</dbReference>